<evidence type="ECO:0000256" key="1">
    <source>
        <dbReference type="ARBA" id="ARBA00004141"/>
    </source>
</evidence>
<dbReference type="EMBL" id="SDRB02012827">
    <property type="protein sequence ID" value="THF96601.1"/>
    <property type="molecule type" value="Genomic_DNA"/>
</dbReference>
<proteinExistence type="inferred from homology"/>
<comment type="similarity">
    <text evidence="2 6">Belongs to the drug/metabolite transporter (DMT) superfamily. Plant drug/metabolite exporter (P-DME) (TC 2.A.7.4) family.</text>
</comment>
<feature type="transmembrane region" description="Helical" evidence="6">
    <location>
        <begin position="70"/>
        <end position="87"/>
    </location>
</feature>
<evidence type="ECO:0000256" key="6">
    <source>
        <dbReference type="RuleBase" id="RU363077"/>
    </source>
</evidence>
<comment type="caution">
    <text evidence="8">The sequence shown here is derived from an EMBL/GenBank/DDBJ whole genome shotgun (WGS) entry which is preliminary data.</text>
</comment>
<dbReference type="AlphaFoldDB" id="A0A4S4D2T9"/>
<dbReference type="InterPro" id="IPR000620">
    <property type="entry name" value="EamA_dom"/>
</dbReference>
<feature type="domain" description="EamA" evidence="7">
    <location>
        <begin position="141"/>
        <end position="278"/>
    </location>
</feature>
<evidence type="ECO:0000256" key="2">
    <source>
        <dbReference type="ARBA" id="ARBA00007635"/>
    </source>
</evidence>
<reference evidence="8 9" key="1">
    <citation type="journal article" date="2018" name="Proc. Natl. Acad. Sci. U.S.A.">
        <title>Draft genome sequence of Camellia sinensis var. sinensis provides insights into the evolution of the tea genome and tea quality.</title>
        <authorList>
            <person name="Wei C."/>
            <person name="Yang H."/>
            <person name="Wang S."/>
            <person name="Zhao J."/>
            <person name="Liu C."/>
            <person name="Gao L."/>
            <person name="Xia E."/>
            <person name="Lu Y."/>
            <person name="Tai Y."/>
            <person name="She G."/>
            <person name="Sun J."/>
            <person name="Cao H."/>
            <person name="Tong W."/>
            <person name="Gao Q."/>
            <person name="Li Y."/>
            <person name="Deng W."/>
            <person name="Jiang X."/>
            <person name="Wang W."/>
            <person name="Chen Q."/>
            <person name="Zhang S."/>
            <person name="Li H."/>
            <person name="Wu J."/>
            <person name="Wang P."/>
            <person name="Li P."/>
            <person name="Shi C."/>
            <person name="Zheng F."/>
            <person name="Jian J."/>
            <person name="Huang B."/>
            <person name="Shan D."/>
            <person name="Shi M."/>
            <person name="Fang C."/>
            <person name="Yue Y."/>
            <person name="Li F."/>
            <person name="Li D."/>
            <person name="Wei S."/>
            <person name="Han B."/>
            <person name="Jiang C."/>
            <person name="Yin Y."/>
            <person name="Xia T."/>
            <person name="Zhang Z."/>
            <person name="Bennetzen J.L."/>
            <person name="Zhao S."/>
            <person name="Wan X."/>
        </authorList>
    </citation>
    <scope>NUCLEOTIDE SEQUENCE [LARGE SCALE GENOMIC DNA]</scope>
    <source>
        <strain evidence="9">cv. Shuchazao</strain>
        <tissue evidence="8">Leaf</tissue>
    </source>
</reference>
<evidence type="ECO:0000256" key="3">
    <source>
        <dbReference type="ARBA" id="ARBA00022692"/>
    </source>
</evidence>
<evidence type="ECO:0000313" key="8">
    <source>
        <dbReference type="EMBL" id="THF96601.1"/>
    </source>
</evidence>
<dbReference type="InterPro" id="IPR037185">
    <property type="entry name" value="EmrE-like"/>
</dbReference>
<dbReference type="InterPro" id="IPR030184">
    <property type="entry name" value="WAT1-related"/>
</dbReference>
<organism evidence="8 9">
    <name type="scientific">Camellia sinensis var. sinensis</name>
    <name type="common">China tea</name>
    <dbReference type="NCBI Taxonomy" id="542762"/>
    <lineage>
        <taxon>Eukaryota</taxon>
        <taxon>Viridiplantae</taxon>
        <taxon>Streptophyta</taxon>
        <taxon>Embryophyta</taxon>
        <taxon>Tracheophyta</taxon>
        <taxon>Spermatophyta</taxon>
        <taxon>Magnoliopsida</taxon>
        <taxon>eudicotyledons</taxon>
        <taxon>Gunneridae</taxon>
        <taxon>Pentapetalae</taxon>
        <taxon>asterids</taxon>
        <taxon>Ericales</taxon>
        <taxon>Theaceae</taxon>
        <taxon>Camellia</taxon>
    </lineage>
</organism>
<dbReference type="SUPFAM" id="SSF103481">
    <property type="entry name" value="Multidrug resistance efflux transporter EmrE"/>
    <property type="match status" value="1"/>
</dbReference>
<comment type="subcellular location">
    <subcellularLocation>
        <location evidence="1 6">Membrane</location>
        <topology evidence="1 6">Multi-pass membrane protein</topology>
    </subcellularLocation>
</comment>
<keyword evidence="3 6" id="KW-0812">Transmembrane</keyword>
<feature type="transmembrane region" description="Helical" evidence="6">
    <location>
        <begin position="39"/>
        <end position="58"/>
    </location>
</feature>
<name>A0A4S4D2T9_CAMSN</name>
<dbReference type="PANTHER" id="PTHR31218">
    <property type="entry name" value="WAT1-RELATED PROTEIN"/>
    <property type="match status" value="1"/>
</dbReference>
<keyword evidence="4 6" id="KW-1133">Transmembrane helix</keyword>
<evidence type="ECO:0000256" key="4">
    <source>
        <dbReference type="ARBA" id="ARBA00022989"/>
    </source>
</evidence>
<dbReference type="Proteomes" id="UP000306102">
    <property type="component" value="Unassembled WGS sequence"/>
</dbReference>
<protein>
    <recommendedName>
        <fullName evidence="6">WAT1-related protein</fullName>
    </recommendedName>
</protein>
<keyword evidence="9" id="KW-1185">Reference proteome</keyword>
<feature type="transmembrane region" description="Helical" evidence="6">
    <location>
        <begin position="12"/>
        <end position="32"/>
    </location>
</feature>
<dbReference type="GO" id="GO:0016020">
    <property type="term" value="C:membrane"/>
    <property type="evidence" value="ECO:0007669"/>
    <property type="project" value="UniProtKB-SubCell"/>
</dbReference>
<feature type="transmembrane region" description="Helical" evidence="6">
    <location>
        <begin position="259"/>
        <end position="278"/>
    </location>
</feature>
<feature type="transmembrane region" description="Helical" evidence="6">
    <location>
        <begin position="171"/>
        <end position="192"/>
    </location>
</feature>
<gene>
    <name evidence="8" type="ORF">TEA_000053</name>
</gene>
<dbReference type="Pfam" id="PF00892">
    <property type="entry name" value="EamA"/>
    <property type="match status" value="1"/>
</dbReference>
<evidence type="ECO:0000259" key="7">
    <source>
        <dbReference type="Pfam" id="PF00892"/>
    </source>
</evidence>
<evidence type="ECO:0000313" key="9">
    <source>
        <dbReference type="Proteomes" id="UP000306102"/>
    </source>
</evidence>
<feature type="transmembrane region" description="Helical" evidence="6">
    <location>
        <begin position="234"/>
        <end position="253"/>
    </location>
</feature>
<dbReference type="GO" id="GO:0022857">
    <property type="term" value="F:transmembrane transporter activity"/>
    <property type="evidence" value="ECO:0007669"/>
    <property type="project" value="InterPro"/>
</dbReference>
<evidence type="ECO:0000256" key="5">
    <source>
        <dbReference type="ARBA" id="ARBA00023136"/>
    </source>
</evidence>
<feature type="transmembrane region" description="Helical" evidence="6">
    <location>
        <begin position="139"/>
        <end position="159"/>
    </location>
</feature>
<accession>A0A4S4D2T9</accession>
<keyword evidence="5 6" id="KW-0472">Membrane</keyword>
<feature type="transmembrane region" description="Helical" evidence="6">
    <location>
        <begin position="204"/>
        <end position="222"/>
    </location>
</feature>
<sequence>MSDLHDYKPAMVMFGLQVMYAGVSLTTRAALLQGMSPRVFVAYRQAIATLVIAPIAYFTRKKRNSKCLEWRSFWWIFFTTLIGLEKVDMRSVRSMAKIIGTVLCVSGAVSMAFLRGPKLLNTQFLPSKSLFASEGGDDWLLGCLFLFAGCCCWSVWLILQVPLSRCYPDHLSLTAWMCFIAMLQSAAVALFFDRDLQAWNLQSNLQLSCCFFTGISSAISFFGQAWCISHRGPLFSAMFNPLSTVIVTIFASILLHEEIYSGSLVGAVAVVIGLYTVLWGKAKDLEEFHVEADPKPQNDQTTVKIIVDQIDLEEPLLSDKINRS</sequence>
<feature type="transmembrane region" description="Helical" evidence="6">
    <location>
        <begin position="94"/>
        <end position="114"/>
    </location>
</feature>